<dbReference type="InterPro" id="IPR050131">
    <property type="entry name" value="Peptidase_S8_subtilisin-like"/>
</dbReference>
<comment type="similarity">
    <text evidence="1 5">Belongs to the peptidase S8 family.</text>
</comment>
<dbReference type="Gene3D" id="3.40.50.200">
    <property type="entry name" value="Peptidase S8/S53 domain"/>
    <property type="match status" value="1"/>
</dbReference>
<name>A0AAJ0CSW4_9HYPO</name>
<keyword evidence="3 5" id="KW-0378">Hydrolase</keyword>
<keyword evidence="8" id="KW-1185">Reference proteome</keyword>
<dbReference type="PRINTS" id="PR00723">
    <property type="entry name" value="SUBTILISIN"/>
</dbReference>
<dbReference type="Pfam" id="PF00082">
    <property type="entry name" value="Peptidase_S8"/>
    <property type="match status" value="1"/>
</dbReference>
<dbReference type="PANTHER" id="PTHR43806">
    <property type="entry name" value="PEPTIDASE S8"/>
    <property type="match status" value="1"/>
</dbReference>
<evidence type="ECO:0000256" key="1">
    <source>
        <dbReference type="ARBA" id="ARBA00011073"/>
    </source>
</evidence>
<keyword evidence="2 5" id="KW-0645">Protease</keyword>
<gene>
    <name evidence="7" type="ORF">QQS21_004133</name>
</gene>
<feature type="domain" description="Peptidase S8/S53" evidence="6">
    <location>
        <begin position="226"/>
        <end position="369"/>
    </location>
</feature>
<feature type="active site" description="Charge relay system" evidence="5">
    <location>
        <position position="207"/>
    </location>
</feature>
<comment type="caution">
    <text evidence="7">The sequence shown here is derived from an EMBL/GenBank/DDBJ whole genome shotgun (WGS) entry which is preliminary data.</text>
</comment>
<keyword evidence="4 5" id="KW-0720">Serine protease</keyword>
<dbReference type="InterPro" id="IPR015500">
    <property type="entry name" value="Peptidase_S8_subtilisin-rel"/>
</dbReference>
<dbReference type="PROSITE" id="PS00138">
    <property type="entry name" value="SUBTILASE_SER"/>
    <property type="match status" value="1"/>
</dbReference>
<proteinExistence type="inferred from homology"/>
<organism evidence="7 8">
    <name type="scientific">Conoideocrella luteorostrata</name>
    <dbReference type="NCBI Taxonomy" id="1105319"/>
    <lineage>
        <taxon>Eukaryota</taxon>
        <taxon>Fungi</taxon>
        <taxon>Dikarya</taxon>
        <taxon>Ascomycota</taxon>
        <taxon>Pezizomycotina</taxon>
        <taxon>Sordariomycetes</taxon>
        <taxon>Hypocreomycetidae</taxon>
        <taxon>Hypocreales</taxon>
        <taxon>Clavicipitaceae</taxon>
        <taxon>Conoideocrella</taxon>
    </lineage>
</organism>
<dbReference type="PROSITE" id="PS51892">
    <property type="entry name" value="SUBTILASE"/>
    <property type="match status" value="1"/>
</dbReference>
<feature type="active site" description="Charge relay system" evidence="5">
    <location>
        <position position="153"/>
    </location>
</feature>
<dbReference type="AlphaFoldDB" id="A0AAJ0CSW4"/>
<evidence type="ECO:0000256" key="2">
    <source>
        <dbReference type="ARBA" id="ARBA00022670"/>
    </source>
</evidence>
<feature type="active site" description="Charge relay system" evidence="5">
    <location>
        <position position="331"/>
    </location>
</feature>
<dbReference type="SUPFAM" id="SSF52743">
    <property type="entry name" value="Subtilisin-like"/>
    <property type="match status" value="1"/>
</dbReference>
<evidence type="ECO:0000256" key="3">
    <source>
        <dbReference type="ARBA" id="ARBA00022801"/>
    </source>
</evidence>
<evidence type="ECO:0000259" key="6">
    <source>
        <dbReference type="Pfam" id="PF00082"/>
    </source>
</evidence>
<protein>
    <recommendedName>
        <fullName evidence="6">Peptidase S8/S53 domain-containing protein</fullName>
    </recommendedName>
</protein>
<dbReference type="EMBL" id="JASWJB010000059">
    <property type="protein sequence ID" value="KAK2603660.1"/>
    <property type="molecule type" value="Genomic_DNA"/>
</dbReference>
<evidence type="ECO:0000256" key="4">
    <source>
        <dbReference type="ARBA" id="ARBA00022825"/>
    </source>
</evidence>
<dbReference type="GO" id="GO:0006508">
    <property type="term" value="P:proteolysis"/>
    <property type="evidence" value="ECO:0007669"/>
    <property type="project" value="UniProtKB-KW"/>
</dbReference>
<dbReference type="InterPro" id="IPR000209">
    <property type="entry name" value="Peptidase_S8/S53_dom"/>
</dbReference>
<evidence type="ECO:0000256" key="5">
    <source>
        <dbReference type="PROSITE-ProRule" id="PRU01240"/>
    </source>
</evidence>
<evidence type="ECO:0000313" key="7">
    <source>
        <dbReference type="EMBL" id="KAK2603660.1"/>
    </source>
</evidence>
<dbReference type="PANTHER" id="PTHR43806:SF66">
    <property type="entry name" value="SERIN ENDOPEPTIDASE"/>
    <property type="match status" value="1"/>
</dbReference>
<dbReference type="GO" id="GO:0004252">
    <property type="term" value="F:serine-type endopeptidase activity"/>
    <property type="evidence" value="ECO:0007669"/>
    <property type="project" value="UniProtKB-UniRule"/>
</dbReference>
<dbReference type="Proteomes" id="UP001251528">
    <property type="component" value="Unassembled WGS sequence"/>
</dbReference>
<sequence length="546" mass="57555">MAVAPLRPFGEAKQPFEQVGSGFIIECQNSTHVKSLAEAVTNSGDQVRHKFDSDILRGISVDLANVTGNNHLQALTDKCVKWPTFISLPRPAKPAVAAGTGHGAGAQQQHERQKANKANQGSNAFDWIYTTTQVNELHKRGLMGSNIKIAVVDSGASFPRIMESVDYTKKALGGCFEKGCRVAFGDYTVFGGEGKAGDPKAPACRSHGTSVALPLVDVAPDATLMGWVEAFQDGAQIIISSTVILGQNWAQSLLPTVVSRISQKGVTCIVAAGNDGYNGLFSGGSPSTGCGVISVNAYDDKGGIPDRSTYGPTWDLDIKPNILGPSKTGTSFAAPVVAGIVALVAEARRTLSPATLSSLLISTAKPLGPSSQDLYTVAQQGGGMVAALDAVDARTLVEPATLPFNDTDHRVPVLEENGLNLKLRTVSSSSLILKDRKGQSYPNKSTGGPTKVELKRNIGSPEVHLDIVPVKICPQGSSMSAAAATASHMRTSNVTGTKEFIDPTNICFPRSRIGKARNGHNLDSIGEVNGFPRYYESGRPTTLAFE</sequence>
<reference evidence="7" key="1">
    <citation type="submission" date="2023-06" db="EMBL/GenBank/DDBJ databases">
        <title>Conoideocrella luteorostrata (Hypocreales: Clavicipitaceae), a potential biocontrol fungus for elongate hemlock scale in United States Christmas tree production areas.</title>
        <authorList>
            <person name="Barrett H."/>
            <person name="Lovett B."/>
            <person name="Macias A.M."/>
            <person name="Stajich J.E."/>
            <person name="Kasson M.T."/>
        </authorList>
    </citation>
    <scope>NUCLEOTIDE SEQUENCE</scope>
    <source>
        <strain evidence="7">ARSEF 14590</strain>
    </source>
</reference>
<dbReference type="InterPro" id="IPR036852">
    <property type="entry name" value="Peptidase_S8/S53_dom_sf"/>
</dbReference>
<dbReference type="InterPro" id="IPR023828">
    <property type="entry name" value="Peptidase_S8_Ser-AS"/>
</dbReference>
<evidence type="ECO:0000313" key="8">
    <source>
        <dbReference type="Proteomes" id="UP001251528"/>
    </source>
</evidence>
<accession>A0AAJ0CSW4</accession>